<evidence type="ECO:0000313" key="1">
    <source>
        <dbReference type="EMBL" id="MSR93836.1"/>
    </source>
</evidence>
<sequence>MKRNSVLLSYGKQEAGRWWEQWNFCGENPAKRYEMQDANEDIPIFEIGNCTKVEKIYMIEENPRKLQGEMKLFLQFPGGGIIGARKRESRTNRQI</sequence>
<keyword evidence="2" id="KW-1185">Reference proteome</keyword>
<proteinExistence type="predicted"/>
<protein>
    <submittedName>
        <fullName evidence="1">Uncharacterized protein</fullName>
    </submittedName>
</protein>
<name>A0A6N7V1V3_9FIRM</name>
<dbReference type="AlphaFoldDB" id="A0A6N7V1V3"/>
<accession>A0A6N7V1V3</accession>
<dbReference type="Proteomes" id="UP000434409">
    <property type="component" value="Unassembled WGS sequence"/>
</dbReference>
<gene>
    <name evidence="1" type="ORF">FYJ34_06050</name>
</gene>
<dbReference type="EMBL" id="VULY01000018">
    <property type="protein sequence ID" value="MSR93836.1"/>
    <property type="molecule type" value="Genomic_DNA"/>
</dbReference>
<evidence type="ECO:0000313" key="2">
    <source>
        <dbReference type="Proteomes" id="UP000434409"/>
    </source>
</evidence>
<reference evidence="1 2" key="1">
    <citation type="submission" date="2019-08" db="EMBL/GenBank/DDBJ databases">
        <title>In-depth cultivation of the pig gut microbiome towards novel bacterial diversity and tailored functional studies.</title>
        <authorList>
            <person name="Wylensek D."/>
            <person name="Hitch T.C.A."/>
            <person name="Clavel T."/>
        </authorList>
    </citation>
    <scope>NUCLEOTIDE SEQUENCE [LARGE SCALE GENOMIC DNA]</scope>
    <source>
        <strain evidence="1 2">68-1-5</strain>
    </source>
</reference>
<organism evidence="1 2">
    <name type="scientific">Suipraeoptans intestinalis</name>
    <dbReference type="NCBI Taxonomy" id="2606628"/>
    <lineage>
        <taxon>Bacteria</taxon>
        <taxon>Bacillati</taxon>
        <taxon>Bacillota</taxon>
        <taxon>Clostridia</taxon>
        <taxon>Lachnospirales</taxon>
        <taxon>Lachnospiraceae</taxon>
        <taxon>Suipraeoptans</taxon>
    </lineage>
</organism>
<comment type="caution">
    <text evidence="1">The sequence shown here is derived from an EMBL/GenBank/DDBJ whole genome shotgun (WGS) entry which is preliminary data.</text>
</comment>